<reference evidence="8 9" key="1">
    <citation type="submission" date="2023-01" db="EMBL/GenBank/DDBJ databases">
        <title>Analysis of 21 Apiospora genomes using comparative genomics revels a genus with tremendous synthesis potential of carbohydrate active enzymes and secondary metabolites.</title>
        <authorList>
            <person name="Sorensen T."/>
        </authorList>
    </citation>
    <scope>NUCLEOTIDE SEQUENCE [LARGE SCALE GENOMIC DNA]</scope>
    <source>
        <strain evidence="8 9">CBS 20057</strain>
    </source>
</reference>
<feature type="region of interest" description="Disordered" evidence="5">
    <location>
        <begin position="208"/>
        <end position="507"/>
    </location>
</feature>
<evidence type="ECO:0000256" key="6">
    <source>
        <dbReference type="SAM" id="Phobius"/>
    </source>
</evidence>
<dbReference type="Proteomes" id="UP001396898">
    <property type="component" value="Unassembled WGS sequence"/>
</dbReference>
<feature type="compositionally biased region" description="Gly residues" evidence="5">
    <location>
        <begin position="320"/>
        <end position="390"/>
    </location>
</feature>
<accession>A0ABR1T3W1</accession>
<feature type="signal peptide" evidence="7">
    <location>
        <begin position="1"/>
        <end position="25"/>
    </location>
</feature>
<keyword evidence="3 6" id="KW-1133">Transmembrane helix</keyword>
<name>A0ABR1T3W1_9PEZI</name>
<feature type="compositionally biased region" description="Low complexity" evidence="5">
    <location>
        <begin position="629"/>
        <end position="641"/>
    </location>
</feature>
<dbReference type="InterPro" id="IPR009571">
    <property type="entry name" value="SUR7/Rim9-like_fungi"/>
</dbReference>
<comment type="subcellular location">
    <subcellularLocation>
        <location evidence="1">Membrane</location>
        <topology evidence="1">Multi-pass membrane protein</topology>
    </subcellularLocation>
</comment>
<evidence type="ECO:0000256" key="1">
    <source>
        <dbReference type="ARBA" id="ARBA00004141"/>
    </source>
</evidence>
<protein>
    <submittedName>
        <fullName evidence="8">SUR7/PalI family-domain-containing protein</fullName>
    </submittedName>
</protein>
<evidence type="ECO:0000313" key="8">
    <source>
        <dbReference type="EMBL" id="KAK8040428.1"/>
    </source>
</evidence>
<dbReference type="PANTHER" id="PTHR28013:SF3">
    <property type="entry name" value="PROTEIN DCV1-RELATED"/>
    <property type="match status" value="1"/>
</dbReference>
<evidence type="ECO:0000256" key="4">
    <source>
        <dbReference type="ARBA" id="ARBA00023136"/>
    </source>
</evidence>
<feature type="compositionally biased region" description="Basic and acidic residues" evidence="5">
    <location>
        <begin position="238"/>
        <end position="249"/>
    </location>
</feature>
<feature type="region of interest" description="Disordered" evidence="5">
    <location>
        <begin position="529"/>
        <end position="707"/>
    </location>
</feature>
<evidence type="ECO:0000256" key="3">
    <source>
        <dbReference type="ARBA" id="ARBA00022989"/>
    </source>
</evidence>
<feature type="transmembrane region" description="Helical" evidence="6">
    <location>
        <begin position="150"/>
        <end position="172"/>
    </location>
</feature>
<gene>
    <name evidence="8" type="ORF">PG991_000216</name>
</gene>
<proteinExistence type="predicted"/>
<sequence length="707" mass="73888">MLRPATPLTILLFAAFAMLLLSVLSTPIIKAIPLGTFKGTSFGVFGWCRGDTCSGIEIGYDASAIEAAKSGDFDLPNSTRSTLSAILIVHPVAALFTFIMLIMAGVAHMHSPSHSARYLLALFIFGILTFLVCLLAFLIDVLLFVPHMAWGSYIVLASTVLVALSGLVSCAMRRTVVSRKARKKRIAENAEMSGENYYNRNAQQPVAATAAPSMQPTVPVVSGGNGPSDKLPSFATYEGKDDRSSDERIPLTSTSPSQRSPNNPTVDMHAPSNAVYDGGPQRSASNPSLPRDQYGNPIQPPQGAYGVRRGPSQERMNSRGRGGGPMPAGARGRGGYGRGGYGYGPPPGGRGGYGGPGRGGYGPGPGPGPNGRGGYGPPRAGYGAGMRGGRGPPPPNYGGNGGFDRRPPPGDAYGGYGPARNGSPAQGGPYGANPSMPSVSTGNTGTGGFEAYNPDRVSELPRAESPPPLPGTDKETSGPVGRAVEMDATTGSPSHSPPGFGQFNGIRDSDADVAGMLALQQARVQRHDTYMSEASRYSQDEYTPPRQAWNQGAGRNSPRMPSPLNVAPRAAELPSKTPPPAAPAASDSGNYYEDVDPRFTEPPPRALQPGPAPLRDPMREPSYDEDVHAAAPRSPAPSERSNFTSISQRGVNPRYQPPPPPGGYGQMPPRKPANQNGVNVLNDNPDFQLGPARRPGGGMPGGAYPGL</sequence>
<evidence type="ECO:0000256" key="2">
    <source>
        <dbReference type="ARBA" id="ARBA00022692"/>
    </source>
</evidence>
<feature type="compositionally biased region" description="Basic and acidic residues" evidence="5">
    <location>
        <begin position="616"/>
        <end position="628"/>
    </location>
</feature>
<dbReference type="PANTHER" id="PTHR28013">
    <property type="entry name" value="PROTEIN DCV1-RELATED"/>
    <property type="match status" value="1"/>
</dbReference>
<keyword evidence="7" id="KW-0732">Signal</keyword>
<feature type="compositionally biased region" description="Polar residues" evidence="5">
    <location>
        <begin position="673"/>
        <end position="682"/>
    </location>
</feature>
<feature type="compositionally biased region" description="Gly residues" evidence="5">
    <location>
        <begin position="695"/>
        <end position="707"/>
    </location>
</feature>
<feature type="transmembrane region" description="Helical" evidence="6">
    <location>
        <begin position="83"/>
        <end position="106"/>
    </location>
</feature>
<comment type="caution">
    <text evidence="8">The sequence shown here is derived from an EMBL/GenBank/DDBJ whole genome shotgun (WGS) entry which is preliminary data.</text>
</comment>
<organism evidence="8 9">
    <name type="scientific">Apiospora marii</name>
    <dbReference type="NCBI Taxonomy" id="335849"/>
    <lineage>
        <taxon>Eukaryota</taxon>
        <taxon>Fungi</taxon>
        <taxon>Dikarya</taxon>
        <taxon>Ascomycota</taxon>
        <taxon>Pezizomycotina</taxon>
        <taxon>Sordariomycetes</taxon>
        <taxon>Xylariomycetidae</taxon>
        <taxon>Amphisphaeriales</taxon>
        <taxon>Apiosporaceae</taxon>
        <taxon>Apiospora</taxon>
    </lineage>
</organism>
<dbReference type="Pfam" id="PF06687">
    <property type="entry name" value="SUR7"/>
    <property type="match status" value="1"/>
</dbReference>
<feature type="compositionally biased region" description="Polar residues" evidence="5">
    <location>
        <begin position="251"/>
        <end position="265"/>
    </location>
</feature>
<keyword evidence="9" id="KW-1185">Reference proteome</keyword>
<evidence type="ECO:0000256" key="7">
    <source>
        <dbReference type="SAM" id="SignalP"/>
    </source>
</evidence>
<feature type="compositionally biased region" description="Pro residues" evidence="5">
    <location>
        <begin position="600"/>
        <end position="614"/>
    </location>
</feature>
<evidence type="ECO:0000256" key="5">
    <source>
        <dbReference type="SAM" id="MobiDB-lite"/>
    </source>
</evidence>
<feature type="transmembrane region" description="Helical" evidence="6">
    <location>
        <begin position="118"/>
        <end position="144"/>
    </location>
</feature>
<keyword evidence="4 6" id="KW-0472">Membrane</keyword>
<evidence type="ECO:0000313" key="9">
    <source>
        <dbReference type="Proteomes" id="UP001396898"/>
    </source>
</evidence>
<dbReference type="EMBL" id="JAQQWI010000001">
    <property type="protein sequence ID" value="KAK8040428.1"/>
    <property type="molecule type" value="Genomic_DNA"/>
</dbReference>
<feature type="chain" id="PRO_5045873599" evidence="7">
    <location>
        <begin position="26"/>
        <end position="707"/>
    </location>
</feature>
<dbReference type="InterPro" id="IPR051380">
    <property type="entry name" value="pH-response_reg_palI/RIM9"/>
</dbReference>
<keyword evidence="2 6" id="KW-0812">Transmembrane</keyword>